<sequence length="229" mass="23158">MTATPLRARIMPYQKTAAALATENDIPLQGERVRETDTGREKTGDGETHYNDLDYDDDPAKLDGVTETGLTVLTGDPAAARAAIGAVSTTDIAAAVNNVINGAPGALDTLNELATALGDDANFAATVTNALAGKAAAAAVLLSLAANPDQLATGTITRSATSAATGFSVSWPDGATGTFTGTESTSFPGAIDSYVVTHVLSAVTTTYTQPALTRDSSGAVTNRPAIVVS</sequence>
<comment type="caution">
    <text evidence="2">The sequence shown here is derived from an EMBL/GenBank/DDBJ whole genome shotgun (WGS) entry which is preliminary data.</text>
</comment>
<dbReference type="Proteomes" id="UP000547444">
    <property type="component" value="Unassembled WGS sequence"/>
</dbReference>
<proteinExistence type="predicted"/>
<dbReference type="SUPFAM" id="SSF69349">
    <property type="entry name" value="Phage fibre proteins"/>
    <property type="match status" value="1"/>
</dbReference>
<dbReference type="AlphaFoldDB" id="A0A7X5U5N4"/>
<gene>
    <name evidence="2" type="ORF">FHU31_005907</name>
</gene>
<reference evidence="2 3" key="1">
    <citation type="submission" date="2020-03" db="EMBL/GenBank/DDBJ databases">
        <title>Sequencing the genomes of 1000 actinobacteria strains.</title>
        <authorList>
            <person name="Klenk H.-P."/>
        </authorList>
    </citation>
    <scope>NUCLEOTIDE SEQUENCE [LARGE SCALE GENOMIC DNA]</scope>
    <source>
        <strain evidence="2 3">DSM 44556</strain>
    </source>
</reference>
<name>A0A7X5U5N4_9MYCO</name>
<evidence type="ECO:0000313" key="3">
    <source>
        <dbReference type="Proteomes" id="UP000547444"/>
    </source>
</evidence>
<evidence type="ECO:0008006" key="4">
    <source>
        <dbReference type="Google" id="ProtNLM"/>
    </source>
</evidence>
<feature type="compositionally biased region" description="Basic and acidic residues" evidence="1">
    <location>
        <begin position="31"/>
        <end position="52"/>
    </location>
</feature>
<organism evidence="2 3">
    <name type="scientific">Mycolicibacterium fluoranthenivorans</name>
    <dbReference type="NCBI Taxonomy" id="258505"/>
    <lineage>
        <taxon>Bacteria</taxon>
        <taxon>Bacillati</taxon>
        <taxon>Actinomycetota</taxon>
        <taxon>Actinomycetes</taxon>
        <taxon>Mycobacteriales</taxon>
        <taxon>Mycobacteriaceae</taxon>
        <taxon>Mycolicibacterium</taxon>
    </lineage>
</organism>
<protein>
    <recommendedName>
        <fullName evidence="4">Minor tail protein</fullName>
    </recommendedName>
</protein>
<feature type="region of interest" description="Disordered" evidence="1">
    <location>
        <begin position="30"/>
        <end position="58"/>
    </location>
</feature>
<evidence type="ECO:0000256" key="1">
    <source>
        <dbReference type="SAM" id="MobiDB-lite"/>
    </source>
</evidence>
<dbReference type="EMBL" id="JAANOW010000005">
    <property type="protein sequence ID" value="NIH98883.1"/>
    <property type="molecule type" value="Genomic_DNA"/>
</dbReference>
<evidence type="ECO:0000313" key="2">
    <source>
        <dbReference type="EMBL" id="NIH98883.1"/>
    </source>
</evidence>
<keyword evidence="3" id="KW-1185">Reference proteome</keyword>
<accession>A0A7X5U5N4</accession>
<dbReference type="RefSeq" id="WP_208411581.1">
    <property type="nucleotide sequence ID" value="NZ_JAANOW010000005.1"/>
</dbReference>